<dbReference type="EMBL" id="BQXS01012680">
    <property type="protein sequence ID" value="GKT26812.1"/>
    <property type="molecule type" value="Genomic_DNA"/>
</dbReference>
<keyword evidence="1" id="KW-0812">Transmembrane</keyword>
<protein>
    <submittedName>
        <fullName evidence="2">Uncharacterized protein</fullName>
    </submittedName>
</protein>
<accession>A0ABQ5K562</accession>
<proteinExistence type="predicted"/>
<evidence type="ECO:0000313" key="3">
    <source>
        <dbReference type="Proteomes" id="UP001057375"/>
    </source>
</evidence>
<keyword evidence="1" id="KW-1133">Transmembrane helix</keyword>
<organism evidence="2 3">
    <name type="scientific">Aduncisulcus paluster</name>
    <dbReference type="NCBI Taxonomy" id="2918883"/>
    <lineage>
        <taxon>Eukaryota</taxon>
        <taxon>Metamonada</taxon>
        <taxon>Carpediemonas-like organisms</taxon>
        <taxon>Aduncisulcus</taxon>
    </lineage>
</organism>
<name>A0ABQ5K562_9EUKA</name>
<dbReference type="Proteomes" id="UP001057375">
    <property type="component" value="Unassembled WGS sequence"/>
</dbReference>
<reference evidence="2" key="1">
    <citation type="submission" date="2022-03" db="EMBL/GenBank/DDBJ databases">
        <title>Draft genome sequence of Aduncisulcus paluster, a free-living microaerophilic Fornicata.</title>
        <authorList>
            <person name="Yuyama I."/>
            <person name="Kume K."/>
            <person name="Tamura T."/>
            <person name="Inagaki Y."/>
            <person name="Hashimoto T."/>
        </authorList>
    </citation>
    <scope>NUCLEOTIDE SEQUENCE</scope>
    <source>
        <strain evidence="2">NY0171</strain>
    </source>
</reference>
<evidence type="ECO:0000256" key="1">
    <source>
        <dbReference type="SAM" id="Phobius"/>
    </source>
</evidence>
<gene>
    <name evidence="2" type="ORF">ADUPG1_013490</name>
</gene>
<sequence>MGNACSAPQAVSNPTLGKVTPLAHAFDPTKYAKNVISTREELKKVVRSTGKNVLLYINSKEAESLRTCELLKKIEDKTPVKFYVIDILQVASSASRPHPAPEVQMFKNGVRNLKEDRDSSNGQPLLKILKHVVPKDVYADITGKTLPPAVTPGCVITWALLVLALCAAVGGVWMMTK</sequence>
<keyword evidence="1" id="KW-0472">Membrane</keyword>
<evidence type="ECO:0000313" key="2">
    <source>
        <dbReference type="EMBL" id="GKT26812.1"/>
    </source>
</evidence>
<keyword evidence="3" id="KW-1185">Reference proteome</keyword>
<feature type="transmembrane region" description="Helical" evidence="1">
    <location>
        <begin position="155"/>
        <end position="175"/>
    </location>
</feature>
<comment type="caution">
    <text evidence="2">The sequence shown here is derived from an EMBL/GenBank/DDBJ whole genome shotgun (WGS) entry which is preliminary data.</text>
</comment>